<evidence type="ECO:0000256" key="3">
    <source>
        <dbReference type="ARBA" id="ARBA00022946"/>
    </source>
</evidence>
<dbReference type="GO" id="GO:0006412">
    <property type="term" value="P:translation"/>
    <property type="evidence" value="ECO:0007669"/>
    <property type="project" value="InterPro"/>
</dbReference>
<gene>
    <name evidence="10" type="primary">MRPL9</name>
    <name evidence="10" type="ORF">HK100_002869</name>
</gene>
<dbReference type="GO" id="GO:0005762">
    <property type="term" value="C:mitochondrial large ribosomal subunit"/>
    <property type="evidence" value="ECO:0007669"/>
    <property type="project" value="TreeGrafter"/>
</dbReference>
<evidence type="ECO:0000256" key="9">
    <source>
        <dbReference type="SAM" id="MobiDB-lite"/>
    </source>
</evidence>
<dbReference type="AlphaFoldDB" id="A0AAD5XDX3"/>
<sequence length="327" mass="35254">MALVTAKGLARLRLHPQILPSPSALSELQTPPRPPLTAGRLRRAVPTGPPSVGFEGGTWTAASKRTGVVAVKRGMSALWDAWGQLTPVTLLQVAQCQVVVSRFDAQCGEYRVQVGAADVPRSLSHRVARPQLAHFRRYAVPPKKVLADFRVSPDAILPSGSVLSALHFVPGQFVDCQSKSTGKGFQGPMKRWNFKGLRASHGVSLSHRSGGSTGQRQLPGKVFKGKKMAGRMGGKTCTVQNLRVMKIDTVHDIIYVKGAVPGPEHGYVKVTDALRKGWFNKTFPPGAVVPFPTFSGSKSDIARELVAPPPDAGEKDPLARARREIEK</sequence>
<dbReference type="Proteomes" id="UP001211907">
    <property type="component" value="Unassembled WGS sequence"/>
</dbReference>
<evidence type="ECO:0000256" key="1">
    <source>
        <dbReference type="ARBA" id="ARBA00004173"/>
    </source>
</evidence>
<dbReference type="EMBL" id="JADGJH010001682">
    <property type="protein sequence ID" value="KAJ3110930.1"/>
    <property type="molecule type" value="Genomic_DNA"/>
</dbReference>
<dbReference type="PANTHER" id="PTHR11229:SF8">
    <property type="entry name" value="LARGE RIBOSOMAL SUBUNIT PROTEIN UL3M"/>
    <property type="match status" value="1"/>
</dbReference>
<keyword evidence="11" id="KW-1185">Reference proteome</keyword>
<dbReference type="Pfam" id="PF00297">
    <property type="entry name" value="Ribosomal_L3"/>
    <property type="match status" value="1"/>
</dbReference>
<keyword evidence="3" id="KW-0809">Transit peptide</keyword>
<dbReference type="InterPro" id="IPR019927">
    <property type="entry name" value="Ribosomal_uL3_bac/org-type"/>
</dbReference>
<comment type="caution">
    <text evidence="10">The sequence shown here is derived from an EMBL/GenBank/DDBJ whole genome shotgun (WGS) entry which is preliminary data.</text>
</comment>
<dbReference type="InterPro" id="IPR019926">
    <property type="entry name" value="Ribosomal_uL3_CS"/>
</dbReference>
<dbReference type="FunFam" id="2.40.30.10:FF:000004">
    <property type="entry name" value="50S ribosomal protein L3"/>
    <property type="match status" value="1"/>
</dbReference>
<evidence type="ECO:0000256" key="7">
    <source>
        <dbReference type="ARBA" id="ARBA00035209"/>
    </source>
</evidence>
<feature type="region of interest" description="Disordered" evidence="9">
    <location>
        <begin position="23"/>
        <end position="53"/>
    </location>
</feature>
<protein>
    <recommendedName>
        <fullName evidence="7">Large ribosomal subunit protein uL3m</fullName>
    </recommendedName>
</protein>
<evidence type="ECO:0000256" key="5">
    <source>
        <dbReference type="ARBA" id="ARBA00023128"/>
    </source>
</evidence>
<proteinExistence type="inferred from homology"/>
<evidence type="ECO:0000256" key="4">
    <source>
        <dbReference type="ARBA" id="ARBA00022980"/>
    </source>
</evidence>
<dbReference type="InterPro" id="IPR000597">
    <property type="entry name" value="Ribosomal_uL3"/>
</dbReference>
<evidence type="ECO:0000313" key="11">
    <source>
        <dbReference type="Proteomes" id="UP001211907"/>
    </source>
</evidence>
<dbReference type="PROSITE" id="PS00474">
    <property type="entry name" value="RIBOSOMAL_L3"/>
    <property type="match status" value="1"/>
</dbReference>
<evidence type="ECO:0000256" key="6">
    <source>
        <dbReference type="ARBA" id="ARBA00023274"/>
    </source>
</evidence>
<keyword evidence="4 8" id="KW-0689">Ribosomal protein</keyword>
<accession>A0AAD5XDX3</accession>
<reference evidence="10" key="1">
    <citation type="submission" date="2020-05" db="EMBL/GenBank/DDBJ databases">
        <title>Phylogenomic resolution of chytrid fungi.</title>
        <authorList>
            <person name="Stajich J.E."/>
            <person name="Amses K."/>
            <person name="Simmons R."/>
            <person name="Seto K."/>
            <person name="Myers J."/>
            <person name="Bonds A."/>
            <person name="Quandt C.A."/>
            <person name="Barry K."/>
            <person name="Liu P."/>
            <person name="Grigoriev I."/>
            <person name="Longcore J.E."/>
            <person name="James T.Y."/>
        </authorList>
    </citation>
    <scope>NUCLEOTIDE SEQUENCE</scope>
    <source>
        <strain evidence="10">JEL0513</strain>
    </source>
</reference>
<dbReference type="Gene3D" id="2.40.30.10">
    <property type="entry name" value="Translation factors"/>
    <property type="match status" value="2"/>
</dbReference>
<evidence type="ECO:0000256" key="8">
    <source>
        <dbReference type="RuleBase" id="RU003905"/>
    </source>
</evidence>
<feature type="region of interest" description="Disordered" evidence="9">
    <location>
        <begin position="306"/>
        <end position="327"/>
    </location>
</feature>
<dbReference type="InterPro" id="IPR009000">
    <property type="entry name" value="Transl_B-barrel_sf"/>
</dbReference>
<dbReference type="GO" id="GO:0003735">
    <property type="term" value="F:structural constituent of ribosome"/>
    <property type="evidence" value="ECO:0007669"/>
    <property type="project" value="InterPro"/>
</dbReference>
<dbReference type="SUPFAM" id="SSF50447">
    <property type="entry name" value="Translation proteins"/>
    <property type="match status" value="1"/>
</dbReference>
<evidence type="ECO:0000256" key="2">
    <source>
        <dbReference type="ARBA" id="ARBA00006540"/>
    </source>
</evidence>
<dbReference type="NCBIfam" id="TIGR03625">
    <property type="entry name" value="L3_bact"/>
    <property type="match status" value="1"/>
</dbReference>
<dbReference type="PANTHER" id="PTHR11229">
    <property type="entry name" value="50S RIBOSOMAL PROTEIN L3"/>
    <property type="match status" value="1"/>
</dbReference>
<keyword evidence="5" id="KW-0496">Mitochondrion</keyword>
<name>A0AAD5XDX3_9FUNG</name>
<comment type="similarity">
    <text evidence="2 8">Belongs to the universal ribosomal protein uL3 family.</text>
</comment>
<organism evidence="10 11">
    <name type="scientific">Physocladia obscura</name>
    <dbReference type="NCBI Taxonomy" id="109957"/>
    <lineage>
        <taxon>Eukaryota</taxon>
        <taxon>Fungi</taxon>
        <taxon>Fungi incertae sedis</taxon>
        <taxon>Chytridiomycota</taxon>
        <taxon>Chytridiomycota incertae sedis</taxon>
        <taxon>Chytridiomycetes</taxon>
        <taxon>Chytridiales</taxon>
        <taxon>Chytriomycetaceae</taxon>
        <taxon>Physocladia</taxon>
    </lineage>
</organism>
<evidence type="ECO:0000313" key="10">
    <source>
        <dbReference type="EMBL" id="KAJ3110930.1"/>
    </source>
</evidence>
<comment type="subcellular location">
    <subcellularLocation>
        <location evidence="1">Mitochondrion</location>
    </subcellularLocation>
</comment>
<feature type="compositionally biased region" description="Basic and acidic residues" evidence="9">
    <location>
        <begin position="312"/>
        <end position="327"/>
    </location>
</feature>
<keyword evidence="6 8" id="KW-0687">Ribonucleoprotein</keyword>